<protein>
    <recommendedName>
        <fullName evidence="1">F-box domain-containing protein</fullName>
    </recommendedName>
</protein>
<dbReference type="PANTHER" id="PTHR14939">
    <property type="entry name" value="F-BOX ONLY PROTEIN 22"/>
    <property type="match status" value="1"/>
</dbReference>
<gene>
    <name evidence="2" type="ORF">V6N12_012962</name>
</gene>
<evidence type="ECO:0000313" key="3">
    <source>
        <dbReference type="Proteomes" id="UP001472677"/>
    </source>
</evidence>
<proteinExistence type="predicted"/>
<dbReference type="Proteomes" id="UP001472677">
    <property type="component" value="Unassembled WGS sequence"/>
</dbReference>
<keyword evidence="3" id="KW-1185">Reference proteome</keyword>
<comment type="caution">
    <text evidence="2">The sequence shown here is derived from an EMBL/GenBank/DDBJ whole genome shotgun (WGS) entry which is preliminary data.</text>
</comment>
<name>A0ABR2EHF9_9ROSI</name>
<sequence length="199" mass="21941">MVEEEEKKKSSFAAANDDILQNILSRLPASSFASAACVNKSWNKVCDIVLACPKLATALSLNPYLPDAVKEVLDKVLSEPIRPQFAIASIGLQFSLEAAHQLITQKLGSKVSVVTSTACGIIGRDVITHRMKEVRWHMIHEPDGSVSREFIEFNRGILLIVGYLPGLKVDAIPLLRPKMISSRINSAKLQSFDRSSWIL</sequence>
<reference evidence="2 3" key="1">
    <citation type="journal article" date="2024" name="G3 (Bethesda)">
        <title>Genome assembly of Hibiscus sabdariffa L. provides insights into metabolisms of medicinal natural products.</title>
        <authorList>
            <person name="Kim T."/>
        </authorList>
    </citation>
    <scope>NUCLEOTIDE SEQUENCE [LARGE SCALE GENOMIC DNA]</scope>
    <source>
        <strain evidence="2">TK-2024</strain>
        <tissue evidence="2">Old leaves</tissue>
    </source>
</reference>
<dbReference type="EMBL" id="JBBPBM010000014">
    <property type="protein sequence ID" value="KAK8560159.1"/>
    <property type="molecule type" value="Genomic_DNA"/>
</dbReference>
<dbReference type="Gene3D" id="1.20.1280.50">
    <property type="match status" value="1"/>
</dbReference>
<dbReference type="PANTHER" id="PTHR14939:SF8">
    <property type="entry name" value="FIST C-DOMAIN DOMAIN-CONTAINING PROTEIN"/>
    <property type="match status" value="1"/>
</dbReference>
<organism evidence="2 3">
    <name type="scientific">Hibiscus sabdariffa</name>
    <name type="common">roselle</name>
    <dbReference type="NCBI Taxonomy" id="183260"/>
    <lineage>
        <taxon>Eukaryota</taxon>
        <taxon>Viridiplantae</taxon>
        <taxon>Streptophyta</taxon>
        <taxon>Embryophyta</taxon>
        <taxon>Tracheophyta</taxon>
        <taxon>Spermatophyta</taxon>
        <taxon>Magnoliopsida</taxon>
        <taxon>eudicotyledons</taxon>
        <taxon>Gunneridae</taxon>
        <taxon>Pentapetalae</taxon>
        <taxon>rosids</taxon>
        <taxon>malvids</taxon>
        <taxon>Malvales</taxon>
        <taxon>Malvaceae</taxon>
        <taxon>Malvoideae</taxon>
        <taxon>Hibiscus</taxon>
    </lineage>
</organism>
<dbReference type="InterPro" id="IPR001810">
    <property type="entry name" value="F-box_dom"/>
</dbReference>
<dbReference type="SUPFAM" id="SSF81383">
    <property type="entry name" value="F-box domain"/>
    <property type="match status" value="1"/>
</dbReference>
<evidence type="ECO:0000313" key="2">
    <source>
        <dbReference type="EMBL" id="KAK8560159.1"/>
    </source>
</evidence>
<accession>A0ABR2EHF9</accession>
<dbReference type="Pfam" id="PF00646">
    <property type="entry name" value="F-box"/>
    <property type="match status" value="1"/>
</dbReference>
<evidence type="ECO:0000259" key="1">
    <source>
        <dbReference type="Pfam" id="PF00646"/>
    </source>
</evidence>
<dbReference type="InterPro" id="IPR036047">
    <property type="entry name" value="F-box-like_dom_sf"/>
</dbReference>
<feature type="domain" description="F-box" evidence="1">
    <location>
        <begin position="17"/>
        <end position="48"/>
    </location>
</feature>